<evidence type="ECO:0000313" key="3">
    <source>
        <dbReference type="EMBL" id="GHD20154.1"/>
    </source>
</evidence>
<reference evidence="3" key="1">
    <citation type="journal article" date="2014" name="Int. J. Syst. Evol. Microbiol.">
        <title>Complete genome sequence of Corynebacterium casei LMG S-19264T (=DSM 44701T), isolated from a smear-ripened cheese.</title>
        <authorList>
            <consortium name="US DOE Joint Genome Institute (JGI-PGF)"/>
            <person name="Walter F."/>
            <person name="Albersmeier A."/>
            <person name="Kalinowski J."/>
            <person name="Ruckert C."/>
        </authorList>
    </citation>
    <scope>NUCLEOTIDE SEQUENCE</scope>
    <source>
        <strain evidence="3">KCTC 42249</strain>
    </source>
</reference>
<proteinExistence type="predicted"/>
<feature type="signal peptide" evidence="2">
    <location>
        <begin position="1"/>
        <end position="21"/>
    </location>
</feature>
<evidence type="ECO:0000256" key="1">
    <source>
        <dbReference type="SAM" id="MobiDB-lite"/>
    </source>
</evidence>
<comment type="caution">
    <text evidence="3">The sequence shown here is derived from an EMBL/GenBank/DDBJ whole genome shotgun (WGS) entry which is preliminary data.</text>
</comment>
<feature type="chain" id="PRO_5035231734" evidence="2">
    <location>
        <begin position="22"/>
        <end position="135"/>
    </location>
</feature>
<protein>
    <submittedName>
        <fullName evidence="3">Uncharacterized protein</fullName>
    </submittedName>
</protein>
<organism evidence="3 4">
    <name type="scientific">Tianweitania populi</name>
    <dbReference type="NCBI Taxonomy" id="1607949"/>
    <lineage>
        <taxon>Bacteria</taxon>
        <taxon>Pseudomonadati</taxon>
        <taxon>Pseudomonadota</taxon>
        <taxon>Alphaproteobacteria</taxon>
        <taxon>Hyphomicrobiales</taxon>
        <taxon>Phyllobacteriaceae</taxon>
        <taxon>Tianweitania</taxon>
    </lineage>
</organism>
<gene>
    <name evidence="3" type="ORF">GCM10016234_32700</name>
</gene>
<dbReference type="Proteomes" id="UP000630142">
    <property type="component" value="Unassembled WGS sequence"/>
</dbReference>
<reference evidence="3" key="2">
    <citation type="submission" date="2020-09" db="EMBL/GenBank/DDBJ databases">
        <authorList>
            <person name="Sun Q."/>
            <person name="Kim S."/>
        </authorList>
    </citation>
    <scope>NUCLEOTIDE SEQUENCE</scope>
    <source>
        <strain evidence="3">KCTC 42249</strain>
    </source>
</reference>
<evidence type="ECO:0000256" key="2">
    <source>
        <dbReference type="SAM" id="SignalP"/>
    </source>
</evidence>
<keyword evidence="4" id="KW-1185">Reference proteome</keyword>
<accession>A0A8J3DQZ8</accession>
<dbReference type="EMBL" id="BMZQ01000002">
    <property type="protein sequence ID" value="GHD20154.1"/>
    <property type="molecule type" value="Genomic_DNA"/>
</dbReference>
<evidence type="ECO:0000313" key="4">
    <source>
        <dbReference type="Proteomes" id="UP000630142"/>
    </source>
</evidence>
<name>A0A8J3DQZ8_9HYPH</name>
<feature type="compositionally biased region" description="Polar residues" evidence="1">
    <location>
        <begin position="28"/>
        <end position="44"/>
    </location>
</feature>
<feature type="region of interest" description="Disordered" evidence="1">
    <location>
        <begin position="28"/>
        <end position="65"/>
    </location>
</feature>
<dbReference type="AlphaFoldDB" id="A0A8J3DQZ8"/>
<dbReference type="RefSeq" id="WP_189505778.1">
    <property type="nucleotide sequence ID" value="NZ_BMZQ01000002.1"/>
</dbReference>
<sequence>MKTKLFALALAMSMTAGAAYAQTAIETPTQSGGSEATGQNTQQGVPELPGESVGNKGNGTAVAPALPSQTVVGNFYTDSSMGTMRTDEEIGTYWKGLSPEEQQAVRDGCTDEFTAQNKDTPESTLNVCKKVNGMK</sequence>
<keyword evidence="2" id="KW-0732">Signal</keyword>